<evidence type="ECO:0000256" key="6">
    <source>
        <dbReference type="ARBA" id="ARBA00022989"/>
    </source>
</evidence>
<comment type="pathway">
    <text evidence="9">Protein modification; lipoprotein biosynthesis (N-acyl transfer).</text>
</comment>
<evidence type="ECO:0000256" key="4">
    <source>
        <dbReference type="ARBA" id="ARBA00022679"/>
    </source>
</evidence>
<proteinExistence type="inferred from homology"/>
<evidence type="ECO:0000259" key="10">
    <source>
        <dbReference type="PROSITE" id="PS50263"/>
    </source>
</evidence>
<feature type="transmembrane region" description="Helical" evidence="9">
    <location>
        <begin position="128"/>
        <end position="146"/>
    </location>
</feature>
<dbReference type="Proteomes" id="UP001404104">
    <property type="component" value="Unassembled WGS sequence"/>
</dbReference>
<dbReference type="InterPro" id="IPR045378">
    <property type="entry name" value="LNT_N"/>
</dbReference>
<keyword evidence="8 9" id="KW-0012">Acyltransferase</keyword>
<reference evidence="11 12" key="1">
    <citation type="submission" date="2024-05" db="EMBL/GenBank/DDBJ databases">
        <authorList>
            <person name="Liu Q."/>
            <person name="Xin Y.-H."/>
        </authorList>
    </citation>
    <scope>NUCLEOTIDE SEQUENCE [LARGE SCALE GENOMIC DNA]</scope>
    <source>
        <strain evidence="11 12">CGMCC 1.15349</strain>
    </source>
</reference>
<evidence type="ECO:0000313" key="11">
    <source>
        <dbReference type="EMBL" id="MEN2785293.1"/>
    </source>
</evidence>
<comment type="subcellular location">
    <subcellularLocation>
        <location evidence="1 9">Cell membrane</location>
        <topology evidence="1 9">Multi-pass membrane protein</topology>
    </subcellularLocation>
</comment>
<dbReference type="EMBL" id="JBDIMF010000001">
    <property type="protein sequence ID" value="MEN2785293.1"/>
    <property type="molecule type" value="Genomic_DNA"/>
</dbReference>
<evidence type="ECO:0000256" key="8">
    <source>
        <dbReference type="ARBA" id="ARBA00023315"/>
    </source>
</evidence>
<keyword evidence="3 9" id="KW-1003">Cell membrane</keyword>
<keyword evidence="4 9" id="KW-0808">Transferase</keyword>
<dbReference type="PANTHER" id="PTHR38686:SF1">
    <property type="entry name" value="APOLIPOPROTEIN N-ACYLTRANSFERASE"/>
    <property type="match status" value="1"/>
</dbReference>
<dbReference type="HAMAP" id="MF_01148">
    <property type="entry name" value="Lnt"/>
    <property type="match status" value="1"/>
</dbReference>
<feature type="transmembrane region" description="Helical" evidence="9">
    <location>
        <begin position="91"/>
        <end position="116"/>
    </location>
</feature>
<organism evidence="11 12">
    <name type="scientific">Sphingomonas qilianensis</name>
    <dbReference type="NCBI Taxonomy" id="1736690"/>
    <lineage>
        <taxon>Bacteria</taxon>
        <taxon>Pseudomonadati</taxon>
        <taxon>Pseudomonadota</taxon>
        <taxon>Alphaproteobacteria</taxon>
        <taxon>Sphingomonadales</taxon>
        <taxon>Sphingomonadaceae</taxon>
        <taxon>Sphingomonas</taxon>
    </lineage>
</organism>
<keyword evidence="12" id="KW-1185">Reference proteome</keyword>
<keyword evidence="7 9" id="KW-0472">Membrane</keyword>
<evidence type="ECO:0000256" key="3">
    <source>
        <dbReference type="ARBA" id="ARBA00022475"/>
    </source>
</evidence>
<feature type="transmembrane region" description="Helical" evidence="9">
    <location>
        <begin position="197"/>
        <end position="216"/>
    </location>
</feature>
<dbReference type="Pfam" id="PF00795">
    <property type="entry name" value="CN_hydrolase"/>
    <property type="match status" value="1"/>
</dbReference>
<dbReference type="SUPFAM" id="SSF56317">
    <property type="entry name" value="Carbon-nitrogen hydrolase"/>
    <property type="match status" value="1"/>
</dbReference>
<keyword evidence="6 9" id="KW-1133">Transmembrane helix</keyword>
<evidence type="ECO:0000256" key="9">
    <source>
        <dbReference type="HAMAP-Rule" id="MF_01148"/>
    </source>
</evidence>
<dbReference type="Pfam" id="PF20154">
    <property type="entry name" value="LNT_N"/>
    <property type="match status" value="1"/>
</dbReference>
<dbReference type="InterPro" id="IPR036526">
    <property type="entry name" value="C-N_Hydrolase_sf"/>
</dbReference>
<dbReference type="CDD" id="cd07571">
    <property type="entry name" value="ALP_N-acyl_transferase"/>
    <property type="match status" value="1"/>
</dbReference>
<feature type="domain" description="CN hydrolase" evidence="10">
    <location>
        <begin position="234"/>
        <end position="493"/>
    </location>
</feature>
<name>A0ABU9XN91_9SPHN</name>
<dbReference type="Gene3D" id="3.60.110.10">
    <property type="entry name" value="Carbon-nitrogen hydrolase"/>
    <property type="match status" value="1"/>
</dbReference>
<evidence type="ECO:0000313" key="12">
    <source>
        <dbReference type="Proteomes" id="UP001404104"/>
    </source>
</evidence>
<dbReference type="GO" id="GO:0016746">
    <property type="term" value="F:acyltransferase activity"/>
    <property type="evidence" value="ECO:0007669"/>
    <property type="project" value="UniProtKB-KW"/>
</dbReference>
<feature type="transmembrane region" description="Helical" evidence="9">
    <location>
        <begin position="495"/>
        <end position="518"/>
    </location>
</feature>
<evidence type="ECO:0000256" key="2">
    <source>
        <dbReference type="ARBA" id="ARBA00010065"/>
    </source>
</evidence>
<dbReference type="PANTHER" id="PTHR38686">
    <property type="entry name" value="APOLIPOPROTEIN N-ACYLTRANSFERASE"/>
    <property type="match status" value="1"/>
</dbReference>
<feature type="transmembrane region" description="Helical" evidence="9">
    <location>
        <begin position="12"/>
        <end position="30"/>
    </location>
</feature>
<dbReference type="InterPro" id="IPR003010">
    <property type="entry name" value="C-N_Hydrolase"/>
</dbReference>
<keyword evidence="5 9" id="KW-0812">Transmembrane</keyword>
<protein>
    <recommendedName>
        <fullName evidence="9">Apolipoprotein N-acyltransferase</fullName>
        <shortName evidence="9">ALP N-acyltransferase</shortName>
        <ecNumber evidence="9">2.3.1.269</ecNumber>
    </recommendedName>
</protein>
<evidence type="ECO:0000256" key="5">
    <source>
        <dbReference type="ARBA" id="ARBA00022692"/>
    </source>
</evidence>
<evidence type="ECO:0000256" key="1">
    <source>
        <dbReference type="ARBA" id="ARBA00004651"/>
    </source>
</evidence>
<dbReference type="InterPro" id="IPR004563">
    <property type="entry name" value="Apolipo_AcylTrfase"/>
</dbReference>
<dbReference type="NCBIfam" id="TIGR00546">
    <property type="entry name" value="lnt"/>
    <property type="match status" value="1"/>
</dbReference>
<dbReference type="PROSITE" id="PS50263">
    <property type="entry name" value="CN_HYDROLASE"/>
    <property type="match status" value="1"/>
</dbReference>
<dbReference type="RefSeq" id="WP_345862737.1">
    <property type="nucleotide sequence ID" value="NZ_JBDIMF010000001.1"/>
</dbReference>
<gene>
    <name evidence="9 11" type="primary">lnt</name>
    <name evidence="11" type="ORF">ABC969_02530</name>
</gene>
<accession>A0ABU9XN91</accession>
<comment type="caution">
    <text evidence="11">The sequence shown here is derived from an EMBL/GenBank/DDBJ whole genome shotgun (WGS) entry which is preliminary data.</text>
</comment>
<comment type="function">
    <text evidence="9">Catalyzes the phospholipid dependent N-acylation of the N-terminal cysteine of apolipoprotein, the last step in lipoprotein maturation.</text>
</comment>
<sequence>MKVIQERPRAASRYAPLFSLVLGTIAATGFAPLEWWPVALVCLAAWMWLIHDSLTLRQALFSGWAFGVGHFTLGNNWIQHAFVFQDNMPHWLGYIAVLLLALVLALYPMAAAGLAWRYGRRPGQAPGAAYALLFAAAWIVTEWLRATLFTGYPWNPLAALWLPLPGVAHVAAWVGTYAMSGLTMVVAGALSVAAGRAWRYPAVTLAAVVLLALFGAPSPPPTPTDPVAPRVRVVQPDLGQEERPQDDYAEANLQALLALNGTPGPAPRLIVWPEGAVRYMLEDGYPASAYWRGYAPFTRMRIARPLGPNDVVLTGGNAAQFDAAGEMTTATNSIFAIDAQARILGRYDKAHLVPYGEYLPARPILSRLGLNRLVPGNIDFLDGPGPSAIDIPQFGAVGMQICYEIIFSGQVVDRAHRPAFIFNPSNDAWYGSWGPPQHLAQARLRAIEEGLPILRATPTGISAIIGADGALLATIPLNQAGAIELPLPAPYPPTLFARIGNLLAGAVALALLLMAIAIRRRAR</sequence>
<dbReference type="EC" id="2.3.1.269" evidence="9"/>
<comment type="catalytic activity">
    <reaction evidence="9">
        <text>N-terminal S-1,2-diacyl-sn-glyceryl-L-cysteinyl-[lipoprotein] + a glycerophospholipid = N-acyl-S-1,2-diacyl-sn-glyceryl-L-cysteinyl-[lipoprotein] + a 2-acyl-sn-glycero-3-phospholipid + H(+)</text>
        <dbReference type="Rhea" id="RHEA:48228"/>
        <dbReference type="Rhea" id="RHEA-COMP:14681"/>
        <dbReference type="Rhea" id="RHEA-COMP:14684"/>
        <dbReference type="ChEBI" id="CHEBI:15378"/>
        <dbReference type="ChEBI" id="CHEBI:136912"/>
        <dbReference type="ChEBI" id="CHEBI:140656"/>
        <dbReference type="ChEBI" id="CHEBI:140657"/>
        <dbReference type="ChEBI" id="CHEBI:140660"/>
        <dbReference type="EC" id="2.3.1.269"/>
    </reaction>
</comment>
<comment type="similarity">
    <text evidence="2 9">Belongs to the CN hydrolase family. Apolipoprotein N-acyltransferase subfamily.</text>
</comment>
<feature type="transmembrane region" description="Helical" evidence="9">
    <location>
        <begin position="166"/>
        <end position="190"/>
    </location>
</feature>
<evidence type="ECO:0000256" key="7">
    <source>
        <dbReference type="ARBA" id="ARBA00023136"/>
    </source>
</evidence>